<feature type="region of interest" description="Disordered" evidence="1">
    <location>
        <begin position="1"/>
        <end position="163"/>
    </location>
</feature>
<accession>A0AAD5RKC8</accession>
<protein>
    <submittedName>
        <fullName evidence="2">Uncharacterized protein</fullName>
    </submittedName>
</protein>
<feature type="compositionally biased region" description="Low complexity" evidence="1">
    <location>
        <begin position="70"/>
        <end position="87"/>
    </location>
</feature>
<gene>
    <name evidence="2" type="ORF">MKZ38_005752</name>
</gene>
<evidence type="ECO:0000256" key="1">
    <source>
        <dbReference type="SAM" id="MobiDB-lite"/>
    </source>
</evidence>
<comment type="caution">
    <text evidence="2">The sequence shown here is derived from an EMBL/GenBank/DDBJ whole genome shotgun (WGS) entry which is preliminary data.</text>
</comment>
<reference evidence="2" key="1">
    <citation type="submission" date="2022-07" db="EMBL/GenBank/DDBJ databases">
        <title>Draft genome sequence of Zalerion maritima ATCC 34329, a (micro)plastics degrading marine fungus.</title>
        <authorList>
            <person name="Paco A."/>
            <person name="Goncalves M.F.M."/>
            <person name="Rocha-Santos T.A.P."/>
            <person name="Alves A."/>
        </authorList>
    </citation>
    <scope>NUCLEOTIDE SEQUENCE</scope>
    <source>
        <strain evidence="2">ATCC 34329</strain>
    </source>
</reference>
<keyword evidence="3" id="KW-1185">Reference proteome</keyword>
<proteinExistence type="predicted"/>
<evidence type="ECO:0000313" key="3">
    <source>
        <dbReference type="Proteomes" id="UP001201980"/>
    </source>
</evidence>
<dbReference type="Proteomes" id="UP001201980">
    <property type="component" value="Unassembled WGS sequence"/>
</dbReference>
<evidence type="ECO:0000313" key="2">
    <source>
        <dbReference type="EMBL" id="KAJ2896223.1"/>
    </source>
</evidence>
<feature type="compositionally biased region" description="Pro residues" evidence="1">
    <location>
        <begin position="55"/>
        <end position="69"/>
    </location>
</feature>
<dbReference type="EMBL" id="JAKWBI020000345">
    <property type="protein sequence ID" value="KAJ2896223.1"/>
    <property type="molecule type" value="Genomic_DNA"/>
</dbReference>
<dbReference type="AlphaFoldDB" id="A0AAD5RKC8"/>
<name>A0AAD5RKC8_9PEZI</name>
<feature type="compositionally biased region" description="Low complexity" evidence="1">
    <location>
        <begin position="35"/>
        <end position="54"/>
    </location>
</feature>
<organism evidence="2 3">
    <name type="scientific">Zalerion maritima</name>
    <dbReference type="NCBI Taxonomy" id="339359"/>
    <lineage>
        <taxon>Eukaryota</taxon>
        <taxon>Fungi</taxon>
        <taxon>Dikarya</taxon>
        <taxon>Ascomycota</taxon>
        <taxon>Pezizomycotina</taxon>
        <taxon>Sordariomycetes</taxon>
        <taxon>Lulworthiomycetidae</taxon>
        <taxon>Lulworthiales</taxon>
        <taxon>Lulworthiaceae</taxon>
        <taxon>Zalerion</taxon>
    </lineage>
</organism>
<sequence>MADSKATYPSRCGFAPESSPDKPLLSDMDVDVEGASSGHPPQAAAAAEPSQASAPPLPPKQQPTSPPAPRQQQQQQQQQQQPRASRTQEGHGQQQPANAARGPPFWASYQPQQGGPGYAPVQHGSAGAGAGAGAGRAQFREPPRAVAGDGALSVLRRGGDDGG</sequence>